<gene>
    <name evidence="9" type="ORF">LSH36_242g08034</name>
</gene>
<evidence type="ECO:0000256" key="4">
    <source>
        <dbReference type="ARBA" id="ARBA00022729"/>
    </source>
</evidence>
<feature type="domain" description="Sulfatase N-terminal" evidence="8">
    <location>
        <begin position="43"/>
        <end position="400"/>
    </location>
</feature>
<dbReference type="GO" id="GO:0004423">
    <property type="term" value="F:iduronate-2-sulfatase activity"/>
    <property type="evidence" value="ECO:0007669"/>
    <property type="project" value="InterPro"/>
</dbReference>
<dbReference type="PROSITE" id="PS00523">
    <property type="entry name" value="SULFATASE_1"/>
    <property type="match status" value="1"/>
</dbReference>
<evidence type="ECO:0000313" key="9">
    <source>
        <dbReference type="EMBL" id="KAK2155374.1"/>
    </source>
</evidence>
<evidence type="ECO:0000256" key="3">
    <source>
        <dbReference type="ARBA" id="ARBA00022723"/>
    </source>
</evidence>
<comment type="cofactor">
    <cofactor evidence="1">
        <name>Ca(2+)</name>
        <dbReference type="ChEBI" id="CHEBI:29108"/>
    </cofactor>
</comment>
<keyword evidence="5" id="KW-0378">Hydrolase</keyword>
<dbReference type="InterPro" id="IPR024607">
    <property type="entry name" value="Sulfatase_CS"/>
</dbReference>
<dbReference type="Gene3D" id="3.40.720.10">
    <property type="entry name" value="Alkaline Phosphatase, subunit A"/>
    <property type="match status" value="1"/>
</dbReference>
<keyword evidence="4" id="KW-0732">Signal</keyword>
<organism evidence="9 10">
    <name type="scientific">Paralvinella palmiformis</name>
    <dbReference type="NCBI Taxonomy" id="53620"/>
    <lineage>
        <taxon>Eukaryota</taxon>
        <taxon>Metazoa</taxon>
        <taxon>Spiralia</taxon>
        <taxon>Lophotrochozoa</taxon>
        <taxon>Annelida</taxon>
        <taxon>Polychaeta</taxon>
        <taxon>Sedentaria</taxon>
        <taxon>Canalipalpata</taxon>
        <taxon>Terebellida</taxon>
        <taxon>Terebelliformia</taxon>
        <taxon>Alvinellidae</taxon>
        <taxon>Paralvinella</taxon>
    </lineage>
</organism>
<evidence type="ECO:0000256" key="5">
    <source>
        <dbReference type="ARBA" id="ARBA00022801"/>
    </source>
</evidence>
<protein>
    <recommendedName>
        <fullName evidence="8">Sulfatase N-terminal domain-containing protein</fullName>
    </recommendedName>
</protein>
<proteinExistence type="inferred from homology"/>
<dbReference type="GO" id="GO:0046872">
    <property type="term" value="F:metal ion binding"/>
    <property type="evidence" value="ECO:0007669"/>
    <property type="project" value="UniProtKB-KW"/>
</dbReference>
<keyword evidence="6" id="KW-0106">Calcium</keyword>
<accession>A0AAD9JLF1</accession>
<evidence type="ECO:0000256" key="7">
    <source>
        <dbReference type="SAM" id="MobiDB-lite"/>
    </source>
</evidence>
<dbReference type="Proteomes" id="UP001208570">
    <property type="component" value="Unassembled WGS sequence"/>
</dbReference>
<dbReference type="CDD" id="cd16030">
    <property type="entry name" value="iduronate-2-sulfatase"/>
    <property type="match status" value="1"/>
</dbReference>
<evidence type="ECO:0000256" key="2">
    <source>
        <dbReference type="ARBA" id="ARBA00008779"/>
    </source>
</evidence>
<name>A0AAD9JLF1_9ANNE</name>
<dbReference type="GO" id="GO:0005737">
    <property type="term" value="C:cytoplasm"/>
    <property type="evidence" value="ECO:0007669"/>
    <property type="project" value="TreeGrafter"/>
</dbReference>
<evidence type="ECO:0000256" key="6">
    <source>
        <dbReference type="ARBA" id="ARBA00022837"/>
    </source>
</evidence>
<dbReference type="InterPro" id="IPR017850">
    <property type="entry name" value="Alkaline_phosphatase_core_sf"/>
</dbReference>
<dbReference type="SUPFAM" id="SSF53649">
    <property type="entry name" value="Alkaline phosphatase-like"/>
    <property type="match status" value="1"/>
</dbReference>
<sequence>MPSFKGATMSDKDEQVVKDTNRETDRMSIKTDMKDNNNNKRMNVLFLISDDLRPELGCYRGIHAPNPFSKFRISTPHLDALARRSLLLTNAYVQFSLCGPSRTSFLTGRRPDTTKVWDLVTYWRESGGNFTTLPQYFKNNGYVTVGTGKTFHGGSSAHHFDIPSWSIKYKRPKHAGFWNLNGVEDTWKAVSKSERIDAPLPDEEILEQAIGYLRNFSEDAQTGKRNFFVAVGFHKPHLPWVFPDEFLDLYPLSDIEIPANKYLPWKMPQCGYTLFHEFPLFNDVRHLKLSSSPNVTYPDNFTKVLRRAYFACVSYIDSLVGKILKEVDDLRLADNTIISFLGDHGFHLAENGHWGKHTNFEQGTHAPLMIHIPGQTDRGIVSESLVEFVDIFPTIVEAAGLDPIPTCPKVSRYVPVCTEGASFLPLIDYPNRQLKDAAFSQMPRSASMGYSLRTNKYRYTEWLPLKKVKQTGKFLNYKIMWDSVCGVELYDHEADPEEVYNRADDVKLNHLRKQFSAKLRDFVGNNIENATSSLL</sequence>
<feature type="region of interest" description="Disordered" evidence="7">
    <location>
        <begin position="1"/>
        <end position="26"/>
    </location>
</feature>
<comment type="similarity">
    <text evidence="2">Belongs to the sulfatase family.</text>
</comment>
<keyword evidence="10" id="KW-1185">Reference proteome</keyword>
<dbReference type="PANTHER" id="PTHR45953">
    <property type="entry name" value="IDURONATE 2-SULFATASE"/>
    <property type="match status" value="1"/>
</dbReference>
<comment type="caution">
    <text evidence="9">The sequence shown here is derived from an EMBL/GenBank/DDBJ whole genome shotgun (WGS) entry which is preliminary data.</text>
</comment>
<dbReference type="EMBL" id="JAODUP010000242">
    <property type="protein sequence ID" value="KAK2155374.1"/>
    <property type="molecule type" value="Genomic_DNA"/>
</dbReference>
<evidence type="ECO:0000259" key="8">
    <source>
        <dbReference type="Pfam" id="PF00884"/>
    </source>
</evidence>
<dbReference type="AlphaFoldDB" id="A0AAD9JLF1"/>
<dbReference type="Pfam" id="PF00884">
    <property type="entry name" value="Sulfatase"/>
    <property type="match status" value="1"/>
</dbReference>
<dbReference type="PANTHER" id="PTHR45953:SF1">
    <property type="entry name" value="IDURONATE 2-SULFATASE"/>
    <property type="match status" value="1"/>
</dbReference>
<reference evidence="9" key="1">
    <citation type="journal article" date="2023" name="Mol. Biol. Evol.">
        <title>Third-Generation Sequencing Reveals the Adaptive Role of the Epigenome in Three Deep-Sea Polychaetes.</title>
        <authorList>
            <person name="Perez M."/>
            <person name="Aroh O."/>
            <person name="Sun Y."/>
            <person name="Lan Y."/>
            <person name="Juniper S.K."/>
            <person name="Young C.R."/>
            <person name="Angers B."/>
            <person name="Qian P.Y."/>
        </authorList>
    </citation>
    <scope>NUCLEOTIDE SEQUENCE</scope>
    <source>
        <strain evidence="9">P08H-3</strain>
    </source>
</reference>
<dbReference type="InterPro" id="IPR035874">
    <property type="entry name" value="IDS"/>
</dbReference>
<feature type="compositionally biased region" description="Basic and acidic residues" evidence="7">
    <location>
        <begin position="10"/>
        <end position="26"/>
    </location>
</feature>
<keyword evidence="3" id="KW-0479">Metal-binding</keyword>
<dbReference type="InterPro" id="IPR000917">
    <property type="entry name" value="Sulfatase_N"/>
</dbReference>
<evidence type="ECO:0000256" key="1">
    <source>
        <dbReference type="ARBA" id="ARBA00001913"/>
    </source>
</evidence>
<evidence type="ECO:0000313" key="10">
    <source>
        <dbReference type="Proteomes" id="UP001208570"/>
    </source>
</evidence>